<proteinExistence type="predicted"/>
<sequence>MDLEDRETPEVTDELYNVMESIRAHREALRSYRQTGWWTGNAACALVTSSDENAKPMGVRRSFQRLPLEGAPENEPVTPIHTKPKLTASDVEPLKQLLNMRRQQQ</sequence>
<dbReference type="AlphaFoldDB" id="A0A1S0TG18"/>
<protein>
    <submittedName>
        <fullName evidence="2">Uncharacterized protein</fullName>
    </submittedName>
</protein>
<evidence type="ECO:0000313" key="2">
    <source>
        <dbReference type="EMBL" id="EFO13258.2"/>
    </source>
</evidence>
<dbReference type="OrthoDB" id="10431950at2759"/>
<dbReference type="KEGG" id="loa:LOAG_15272"/>
<dbReference type="RefSeq" id="XP_020300969.1">
    <property type="nucleotide sequence ID" value="XM_020448916.1"/>
</dbReference>
<dbReference type="CTD" id="9952761"/>
<dbReference type="GeneID" id="9952761"/>
<dbReference type="EMBL" id="JH713797">
    <property type="protein sequence ID" value="EFO13258.2"/>
    <property type="molecule type" value="Genomic_DNA"/>
</dbReference>
<name>A0A1S0TG18_LOALO</name>
<organism evidence="2">
    <name type="scientific">Loa loa</name>
    <name type="common">Eye worm</name>
    <name type="synonym">Filaria loa</name>
    <dbReference type="NCBI Taxonomy" id="7209"/>
    <lineage>
        <taxon>Eukaryota</taxon>
        <taxon>Metazoa</taxon>
        <taxon>Ecdysozoa</taxon>
        <taxon>Nematoda</taxon>
        <taxon>Chromadorea</taxon>
        <taxon>Rhabditida</taxon>
        <taxon>Spirurina</taxon>
        <taxon>Spiruromorpha</taxon>
        <taxon>Filarioidea</taxon>
        <taxon>Onchocercidae</taxon>
        <taxon>Loa</taxon>
    </lineage>
</organism>
<evidence type="ECO:0000256" key="1">
    <source>
        <dbReference type="SAM" id="MobiDB-lite"/>
    </source>
</evidence>
<reference evidence="2" key="1">
    <citation type="submission" date="2012-04" db="EMBL/GenBank/DDBJ databases">
        <title>The Genome Sequence of Loa loa.</title>
        <authorList>
            <consortium name="The Broad Institute Genome Sequencing Platform"/>
            <consortium name="Broad Institute Genome Sequencing Center for Infectious Disease"/>
            <person name="Nutman T.B."/>
            <person name="Fink D.L."/>
            <person name="Russ C."/>
            <person name="Young S."/>
            <person name="Zeng Q."/>
            <person name="Gargeya S."/>
            <person name="Alvarado L."/>
            <person name="Berlin A."/>
            <person name="Chapman S.B."/>
            <person name="Chen Z."/>
            <person name="Freedman E."/>
            <person name="Gellesch M."/>
            <person name="Goldberg J."/>
            <person name="Griggs A."/>
            <person name="Gujja S."/>
            <person name="Heilman E.R."/>
            <person name="Heiman D."/>
            <person name="Howarth C."/>
            <person name="Mehta T."/>
            <person name="Neiman D."/>
            <person name="Pearson M."/>
            <person name="Roberts A."/>
            <person name="Saif S."/>
            <person name="Shea T."/>
            <person name="Shenoy N."/>
            <person name="Sisk P."/>
            <person name="Stolte C."/>
            <person name="Sykes S."/>
            <person name="White J."/>
            <person name="Yandava C."/>
            <person name="Haas B."/>
            <person name="Henn M.R."/>
            <person name="Nusbaum C."/>
            <person name="Birren B."/>
        </authorList>
    </citation>
    <scope>NUCLEOTIDE SEQUENCE [LARGE SCALE GENOMIC DNA]</scope>
</reference>
<feature type="region of interest" description="Disordered" evidence="1">
    <location>
        <begin position="65"/>
        <end position="93"/>
    </location>
</feature>
<dbReference type="InParanoid" id="A0A1S0TG18"/>
<gene>
    <name evidence="2" type="ORF">LOAG_15272</name>
</gene>
<accession>A0A1S0TG18</accession>